<dbReference type="EMBL" id="BMNL01000002">
    <property type="protein sequence ID" value="GGP20766.1"/>
    <property type="molecule type" value="Genomic_DNA"/>
</dbReference>
<name>A0A830GW48_9CREN</name>
<reference evidence="1" key="2">
    <citation type="submission" date="2020-09" db="EMBL/GenBank/DDBJ databases">
        <authorList>
            <person name="Sun Q."/>
            <person name="Ohkuma M."/>
        </authorList>
    </citation>
    <scope>NUCLEOTIDE SEQUENCE</scope>
    <source>
        <strain evidence="1">JCM 10088</strain>
    </source>
</reference>
<accession>A0A830GW48</accession>
<proteinExistence type="predicted"/>
<protein>
    <recommendedName>
        <fullName evidence="3">Sulfur reduction protein DsrE</fullName>
    </recommendedName>
</protein>
<dbReference type="InterPro" id="IPR027396">
    <property type="entry name" value="DsrEFH-like"/>
</dbReference>
<evidence type="ECO:0008006" key="3">
    <source>
        <dbReference type="Google" id="ProtNLM"/>
    </source>
</evidence>
<gene>
    <name evidence="1" type="ORF">GCM10007981_10170</name>
</gene>
<evidence type="ECO:0000313" key="1">
    <source>
        <dbReference type="EMBL" id="GGP20766.1"/>
    </source>
</evidence>
<dbReference type="OrthoDB" id="35259at2157"/>
<sequence>MGRYAFIILSNPEDLSEAVRAAHALHYAAGLKEEGHDVVVYFDGLGSRIPIAQSPYKGLRPAYEEAVRAGVIYGACGYCASPPHLNIGDELRRAGLRLVGDEEHHEDISIFIDSGYQVLIF</sequence>
<keyword evidence="2" id="KW-1185">Reference proteome</keyword>
<comment type="caution">
    <text evidence="1">The sequence shown here is derived from an EMBL/GenBank/DDBJ whole genome shotgun (WGS) entry which is preliminary data.</text>
</comment>
<dbReference type="SUPFAM" id="SSF75169">
    <property type="entry name" value="DsrEFH-like"/>
    <property type="match status" value="1"/>
</dbReference>
<dbReference type="AlphaFoldDB" id="A0A830GW48"/>
<dbReference type="RefSeq" id="WP_188596331.1">
    <property type="nucleotide sequence ID" value="NZ_BMNL01000002.1"/>
</dbReference>
<reference evidence="1" key="1">
    <citation type="journal article" date="2014" name="Int. J. Syst. Evol. Microbiol.">
        <title>Complete genome sequence of Corynebacterium casei LMG S-19264T (=DSM 44701T), isolated from a smear-ripened cheese.</title>
        <authorList>
            <consortium name="US DOE Joint Genome Institute (JGI-PGF)"/>
            <person name="Walter F."/>
            <person name="Albersmeier A."/>
            <person name="Kalinowski J."/>
            <person name="Ruckert C."/>
        </authorList>
    </citation>
    <scope>NUCLEOTIDE SEQUENCE</scope>
    <source>
        <strain evidence="1">JCM 10088</strain>
    </source>
</reference>
<evidence type="ECO:0000313" key="2">
    <source>
        <dbReference type="Proteomes" id="UP000610960"/>
    </source>
</evidence>
<dbReference type="Proteomes" id="UP000610960">
    <property type="component" value="Unassembled WGS sequence"/>
</dbReference>
<organism evidence="1 2">
    <name type="scientific">Thermocladium modestius</name>
    <dbReference type="NCBI Taxonomy" id="62609"/>
    <lineage>
        <taxon>Archaea</taxon>
        <taxon>Thermoproteota</taxon>
        <taxon>Thermoprotei</taxon>
        <taxon>Thermoproteales</taxon>
        <taxon>Thermoproteaceae</taxon>
        <taxon>Thermocladium</taxon>
    </lineage>
</organism>